<keyword evidence="1" id="KW-0805">Transcription regulation</keyword>
<gene>
    <name evidence="5" type="primary">melR_3</name>
    <name evidence="5" type="ORF">PAECIP111802_02422</name>
</gene>
<proteinExistence type="predicted"/>
<dbReference type="InterPro" id="IPR046335">
    <property type="entry name" value="LacI/GalR-like_sensor"/>
</dbReference>
<keyword evidence="2" id="KW-0238">DNA-binding</keyword>
<dbReference type="Proteomes" id="UP000730618">
    <property type="component" value="Unassembled WGS sequence"/>
</dbReference>
<dbReference type="EMBL" id="CAJVCE010000006">
    <property type="protein sequence ID" value="CAG7638263.1"/>
    <property type="molecule type" value="Genomic_DNA"/>
</dbReference>
<dbReference type="PANTHER" id="PTHR30146:SF109">
    <property type="entry name" value="HTH-TYPE TRANSCRIPTIONAL REGULATOR GALS"/>
    <property type="match status" value="1"/>
</dbReference>
<keyword evidence="3" id="KW-0804">Transcription</keyword>
<evidence type="ECO:0000313" key="5">
    <source>
        <dbReference type="EMBL" id="CAG7638263.1"/>
    </source>
</evidence>
<protein>
    <submittedName>
        <fullName evidence="5">HTH-type transcriptional repressor MelR</fullName>
    </submittedName>
</protein>
<evidence type="ECO:0000256" key="3">
    <source>
        <dbReference type="ARBA" id="ARBA00023163"/>
    </source>
</evidence>
<evidence type="ECO:0000256" key="1">
    <source>
        <dbReference type="ARBA" id="ARBA00023015"/>
    </source>
</evidence>
<evidence type="ECO:0000256" key="2">
    <source>
        <dbReference type="ARBA" id="ARBA00023125"/>
    </source>
</evidence>
<dbReference type="RefSeq" id="WP_218098765.1">
    <property type="nucleotide sequence ID" value="NZ_CAJVCE010000006.1"/>
</dbReference>
<comment type="caution">
    <text evidence="5">The sequence shown here is derived from an EMBL/GenBank/DDBJ whole genome shotgun (WGS) entry which is preliminary data.</text>
</comment>
<sequence length="91" mass="9935">MPLWCKERGLRVPGDTAIAGFDNLEAARFAEVPLTTVAYNVEELTAQAFNVMLHLMSAEDNLAATAPVKIQIEPSLVIRQSCGAVEREHTP</sequence>
<name>A0ABN7TJG7_9BACL</name>
<accession>A0ABN7TJG7</accession>
<feature type="domain" description="Transcriptional regulator LacI/GalR-like sensor" evidence="4">
    <location>
        <begin position="4"/>
        <end position="82"/>
    </location>
</feature>
<dbReference type="PANTHER" id="PTHR30146">
    <property type="entry name" value="LACI-RELATED TRANSCRIPTIONAL REPRESSOR"/>
    <property type="match status" value="1"/>
</dbReference>
<organism evidence="5 6">
    <name type="scientific">Paenibacillus allorhizosphaerae</name>
    <dbReference type="NCBI Taxonomy" id="2849866"/>
    <lineage>
        <taxon>Bacteria</taxon>
        <taxon>Bacillati</taxon>
        <taxon>Bacillota</taxon>
        <taxon>Bacilli</taxon>
        <taxon>Bacillales</taxon>
        <taxon>Paenibacillaceae</taxon>
        <taxon>Paenibacillus</taxon>
    </lineage>
</organism>
<reference evidence="5 6" key="1">
    <citation type="submission" date="2021-06" db="EMBL/GenBank/DDBJ databases">
        <authorList>
            <person name="Criscuolo A."/>
        </authorList>
    </citation>
    <scope>NUCLEOTIDE SEQUENCE [LARGE SCALE GENOMIC DNA]</scope>
    <source>
        <strain evidence="6">CIP 111802</strain>
    </source>
</reference>
<dbReference type="Pfam" id="PF13377">
    <property type="entry name" value="Peripla_BP_3"/>
    <property type="match status" value="1"/>
</dbReference>
<keyword evidence="6" id="KW-1185">Reference proteome</keyword>
<evidence type="ECO:0000259" key="4">
    <source>
        <dbReference type="Pfam" id="PF13377"/>
    </source>
</evidence>
<evidence type="ECO:0000313" key="6">
    <source>
        <dbReference type="Proteomes" id="UP000730618"/>
    </source>
</evidence>